<organism evidence="8">
    <name type="scientific">Lichtheimia ramosa</name>
    <dbReference type="NCBI Taxonomy" id="688394"/>
    <lineage>
        <taxon>Eukaryota</taxon>
        <taxon>Fungi</taxon>
        <taxon>Fungi incertae sedis</taxon>
        <taxon>Mucoromycota</taxon>
        <taxon>Mucoromycotina</taxon>
        <taxon>Mucoromycetes</taxon>
        <taxon>Mucorales</taxon>
        <taxon>Lichtheimiaceae</taxon>
        <taxon>Lichtheimia</taxon>
    </lineage>
</organism>
<evidence type="ECO:0000313" key="8">
    <source>
        <dbReference type="EMBL" id="CDS05817.1"/>
    </source>
</evidence>
<dbReference type="InterPro" id="IPR000917">
    <property type="entry name" value="Sulfatase_N"/>
</dbReference>
<dbReference type="AlphaFoldDB" id="A0A077WGK6"/>
<dbReference type="PIRSF" id="PIRSF000972">
    <property type="entry name" value="Arylsulf_plant"/>
    <property type="match status" value="1"/>
</dbReference>
<dbReference type="PANTHER" id="PTHR43108:SF8">
    <property type="entry name" value="SD21168P"/>
    <property type="match status" value="1"/>
</dbReference>
<keyword evidence="3" id="KW-0378">Hydrolase</keyword>
<protein>
    <recommendedName>
        <fullName evidence="7">Sulfatase N-terminal domain-containing protein</fullName>
    </recommendedName>
</protein>
<dbReference type="Gene3D" id="3.40.720.10">
    <property type="entry name" value="Alkaline Phosphatase, subunit A"/>
    <property type="match status" value="1"/>
</dbReference>
<dbReference type="PROSITE" id="PS00523">
    <property type="entry name" value="SULFATASE_1"/>
    <property type="match status" value="1"/>
</dbReference>
<feature type="modified residue" description="3-oxoalanine (Cys)" evidence="5">
    <location>
        <position position="72"/>
    </location>
</feature>
<dbReference type="CDD" id="cd16147">
    <property type="entry name" value="G6S"/>
    <property type="match status" value="1"/>
</dbReference>
<dbReference type="SUPFAM" id="SSF53649">
    <property type="entry name" value="Alkaline phosphatase-like"/>
    <property type="match status" value="1"/>
</dbReference>
<dbReference type="GO" id="GO:0005539">
    <property type="term" value="F:glycosaminoglycan binding"/>
    <property type="evidence" value="ECO:0007669"/>
    <property type="project" value="TreeGrafter"/>
</dbReference>
<accession>A0A077WGK6</accession>
<dbReference type="InterPro" id="IPR012083">
    <property type="entry name" value="Arylsulfatase"/>
</dbReference>
<evidence type="ECO:0000256" key="5">
    <source>
        <dbReference type="PIRSR" id="PIRSR000972-50"/>
    </source>
</evidence>
<proteinExistence type="inferred from homology"/>
<gene>
    <name evidence="8" type="ORF">LRAMOSA08345</name>
</gene>
<dbReference type="InterPro" id="IPR024607">
    <property type="entry name" value="Sulfatase_CS"/>
</dbReference>
<feature type="signal peptide" evidence="6">
    <location>
        <begin position="1"/>
        <end position="16"/>
    </location>
</feature>
<evidence type="ECO:0000256" key="4">
    <source>
        <dbReference type="ARBA" id="ARBA00023180"/>
    </source>
</evidence>
<sequence length="656" mass="74518">MKVLGLTALFFSCVAALPWVESEDHTKPNIIFIFTDDQDARLDSLDYMPNVQKYLVQQGTVHKNHFATIAVCCPSRVGLLRGQYAHNTNITSVSPPHGGYDKFSRLGLGQDYLPLWMQEAGYSTHYIGKLMNGYNIFNYDSPRPLGFDYQDQLVDPFTYTYNTAVFSKDGEPPVYYKDTYQTDVIHAKALAALKAQRNSDKPFFLWVAPMAPHGQFTFVNGDPENIQTEPPVPAARHANLFKDVKIPRTPHFNPINQTKTASYWKHLEHLSDEQVDALDDAYRRRLQALQAVDEMVGSLFEELEQQGKLDNTYVIYSADNGYHLGQHRAFAGKTTNIEEDINVPLIIRGPGVPKGHVNHVVSSHTDLAPTFLALAKGDASIRDWIDGGVIPVTPQLQNHPKPVSKESFVVEFWSNGFMQNFDGAVDSTSPNTYKTLRVISEDYNYKYSVWCTGEHELYDLHEDPYELHNLYDTDLVSIQIVDRLDALLGVLKSCRGHTCRDPWRVLHPDNPKVQTLADALHINYDLYYQRFRKVTFSECLDFYSAENEDEYITASSNDGVMDILQATYIDDHQQTILTAPGAKHQCDRGPGDVHYTSMPSEEVKRLFELVPQSSEPIGHYVPSIEELHARANPVPEELTHKQVDWYKYGFYSAYGN</sequence>
<evidence type="ECO:0000256" key="3">
    <source>
        <dbReference type="ARBA" id="ARBA00022801"/>
    </source>
</evidence>
<keyword evidence="4" id="KW-0325">Glycoprotein</keyword>
<comment type="similarity">
    <text evidence="1">Belongs to the sulfatase family.</text>
</comment>
<dbReference type="Pfam" id="PF00884">
    <property type="entry name" value="Sulfatase"/>
    <property type="match status" value="1"/>
</dbReference>
<dbReference type="GO" id="GO:0018958">
    <property type="term" value="P:phenol-containing compound metabolic process"/>
    <property type="evidence" value="ECO:0007669"/>
    <property type="project" value="InterPro"/>
</dbReference>
<dbReference type="PANTHER" id="PTHR43108">
    <property type="entry name" value="N-ACETYLGLUCOSAMINE-6-SULFATASE FAMILY MEMBER"/>
    <property type="match status" value="1"/>
</dbReference>
<evidence type="ECO:0000256" key="2">
    <source>
        <dbReference type="ARBA" id="ARBA00022729"/>
    </source>
</evidence>
<name>A0A077WGK6_9FUNG</name>
<keyword evidence="2 6" id="KW-0732">Signal</keyword>
<feature type="domain" description="Sulfatase N-terminal" evidence="7">
    <location>
        <begin position="28"/>
        <end position="375"/>
    </location>
</feature>
<dbReference type="OrthoDB" id="103349at2759"/>
<evidence type="ECO:0000256" key="1">
    <source>
        <dbReference type="ARBA" id="ARBA00008779"/>
    </source>
</evidence>
<dbReference type="GO" id="GO:0008449">
    <property type="term" value="F:N-acetylglucosamine-6-sulfatase activity"/>
    <property type="evidence" value="ECO:0007669"/>
    <property type="project" value="TreeGrafter"/>
</dbReference>
<comment type="PTM">
    <text evidence="5">The conversion to 3-oxoalanine (also known as C-formylglycine, FGly), of a serine or cysteine residue in prokaryotes and of a cysteine residue in eukaryotes, is critical for catalytic activity.</text>
</comment>
<dbReference type="EMBL" id="LK023317">
    <property type="protein sequence ID" value="CDS05817.1"/>
    <property type="molecule type" value="Genomic_DNA"/>
</dbReference>
<evidence type="ECO:0000256" key="6">
    <source>
        <dbReference type="SAM" id="SignalP"/>
    </source>
</evidence>
<reference evidence="8" key="1">
    <citation type="journal article" date="2014" name="Genome Announc.">
        <title>De novo whole-genome sequence and genome annotation of Lichtheimia ramosa.</title>
        <authorList>
            <person name="Linde J."/>
            <person name="Schwartze V."/>
            <person name="Binder U."/>
            <person name="Lass-Florl C."/>
            <person name="Voigt K."/>
            <person name="Horn F."/>
        </authorList>
    </citation>
    <scope>NUCLEOTIDE SEQUENCE</scope>
    <source>
        <strain evidence="8">JMRC FSU:6197</strain>
    </source>
</reference>
<feature type="chain" id="PRO_5001726161" description="Sulfatase N-terminal domain-containing protein" evidence="6">
    <location>
        <begin position="17"/>
        <end position="656"/>
    </location>
</feature>
<evidence type="ECO:0000259" key="7">
    <source>
        <dbReference type="Pfam" id="PF00884"/>
    </source>
</evidence>
<dbReference type="GO" id="GO:0004065">
    <property type="term" value="F:arylsulfatase activity"/>
    <property type="evidence" value="ECO:0007669"/>
    <property type="project" value="InterPro"/>
</dbReference>
<dbReference type="InterPro" id="IPR017850">
    <property type="entry name" value="Alkaline_phosphatase_core_sf"/>
</dbReference>